<accession>A0A1M5B3X2</accession>
<evidence type="ECO:0000313" key="12">
    <source>
        <dbReference type="EMBL" id="SHF37261.1"/>
    </source>
</evidence>
<keyword evidence="11" id="KW-0175">Coiled coil</keyword>
<dbReference type="GO" id="GO:0006935">
    <property type="term" value="P:chemotaxis"/>
    <property type="evidence" value="ECO:0007669"/>
    <property type="project" value="UniProtKB-KW"/>
</dbReference>
<dbReference type="Proteomes" id="UP000184148">
    <property type="component" value="Unassembled WGS sequence"/>
</dbReference>
<reference evidence="13" key="1">
    <citation type="submission" date="2016-11" db="EMBL/GenBank/DDBJ databases">
        <authorList>
            <person name="Varghese N."/>
            <person name="Submissions S."/>
        </authorList>
    </citation>
    <scope>NUCLEOTIDE SEQUENCE [LARGE SCALE GENOMIC DNA]</scope>
    <source>
        <strain evidence="13">DSM 12395</strain>
    </source>
</reference>
<keyword evidence="6" id="KW-0145">Chemotaxis</keyword>
<dbReference type="EMBL" id="FQUY01000020">
    <property type="protein sequence ID" value="SHF37261.1"/>
    <property type="molecule type" value="Genomic_DNA"/>
</dbReference>
<evidence type="ECO:0000256" key="7">
    <source>
        <dbReference type="ARBA" id="ARBA00022795"/>
    </source>
</evidence>
<dbReference type="AlphaFoldDB" id="A0A1M5B3X2"/>
<evidence type="ECO:0000256" key="1">
    <source>
        <dbReference type="ARBA" id="ARBA00004413"/>
    </source>
</evidence>
<feature type="coiled-coil region" evidence="11">
    <location>
        <begin position="9"/>
        <end position="46"/>
    </location>
</feature>
<protein>
    <recommendedName>
        <fullName evidence="3">Flagellar FliJ protein</fullName>
    </recommendedName>
</protein>
<keyword evidence="12" id="KW-0966">Cell projection</keyword>
<gene>
    <name evidence="12" type="ORF">SAMN02745133_02472</name>
</gene>
<organism evidence="12 13">
    <name type="scientific">Desulforamulus putei DSM 12395</name>
    <dbReference type="NCBI Taxonomy" id="1121429"/>
    <lineage>
        <taxon>Bacteria</taxon>
        <taxon>Bacillati</taxon>
        <taxon>Bacillota</taxon>
        <taxon>Clostridia</taxon>
        <taxon>Eubacteriales</taxon>
        <taxon>Peptococcaceae</taxon>
        <taxon>Desulforamulus</taxon>
    </lineage>
</organism>
<evidence type="ECO:0000256" key="9">
    <source>
        <dbReference type="ARBA" id="ARBA00023136"/>
    </source>
</evidence>
<evidence type="ECO:0000256" key="4">
    <source>
        <dbReference type="ARBA" id="ARBA00022448"/>
    </source>
</evidence>
<dbReference type="GO" id="GO:0009288">
    <property type="term" value="C:bacterial-type flagellum"/>
    <property type="evidence" value="ECO:0007669"/>
    <property type="project" value="InterPro"/>
</dbReference>
<keyword evidence="10" id="KW-1006">Bacterial flagellum protein export</keyword>
<keyword evidence="5" id="KW-1003">Cell membrane</keyword>
<dbReference type="RefSeq" id="WP_073239690.1">
    <property type="nucleotide sequence ID" value="NZ_FQUY01000020.1"/>
</dbReference>
<comment type="similarity">
    <text evidence="2">Belongs to the FliJ family.</text>
</comment>
<evidence type="ECO:0000256" key="6">
    <source>
        <dbReference type="ARBA" id="ARBA00022500"/>
    </source>
</evidence>
<keyword evidence="8" id="KW-0653">Protein transport</keyword>
<dbReference type="GO" id="GO:0015031">
    <property type="term" value="P:protein transport"/>
    <property type="evidence" value="ECO:0007669"/>
    <property type="project" value="UniProtKB-KW"/>
</dbReference>
<dbReference type="Gene3D" id="1.10.287.1700">
    <property type="match status" value="1"/>
</dbReference>
<sequence length="144" mass="17428">MKKFHFRLEQVLQQKIKQEEQALLELAKAQQECARCERELNESKGKMQQTIAYTESIRHPGEHMQSLIYLEHLQKNIQCQQRLLQRAQEIVQLRKEAALKARQERMILEKLKEKQVQEYKELEFYLEQKEIDELATSRYIRTIN</sequence>
<comment type="subcellular location">
    <subcellularLocation>
        <location evidence="1">Cell membrane</location>
        <topology evidence="1">Peripheral membrane protein</topology>
        <orientation evidence="1">Cytoplasmic side</orientation>
    </subcellularLocation>
</comment>
<dbReference type="InterPro" id="IPR012823">
    <property type="entry name" value="Flagell_FliJ"/>
</dbReference>
<feature type="coiled-coil region" evidence="11">
    <location>
        <begin position="70"/>
        <end position="128"/>
    </location>
</feature>
<keyword evidence="4" id="KW-0813">Transport</keyword>
<evidence type="ECO:0000313" key="13">
    <source>
        <dbReference type="Proteomes" id="UP000184148"/>
    </source>
</evidence>
<dbReference type="OrthoDB" id="1727315at2"/>
<evidence type="ECO:0000256" key="5">
    <source>
        <dbReference type="ARBA" id="ARBA00022475"/>
    </source>
</evidence>
<dbReference type="STRING" id="1121429.SAMN02745133_02472"/>
<evidence type="ECO:0000256" key="2">
    <source>
        <dbReference type="ARBA" id="ARBA00010004"/>
    </source>
</evidence>
<evidence type="ECO:0000256" key="3">
    <source>
        <dbReference type="ARBA" id="ARBA00020392"/>
    </source>
</evidence>
<evidence type="ECO:0000256" key="10">
    <source>
        <dbReference type="ARBA" id="ARBA00023225"/>
    </source>
</evidence>
<keyword evidence="12" id="KW-0282">Flagellum</keyword>
<evidence type="ECO:0000256" key="8">
    <source>
        <dbReference type="ARBA" id="ARBA00022927"/>
    </source>
</evidence>
<name>A0A1M5B3X2_9FIRM</name>
<dbReference type="NCBIfam" id="TIGR02473">
    <property type="entry name" value="flagell_FliJ"/>
    <property type="match status" value="1"/>
</dbReference>
<proteinExistence type="inferred from homology"/>
<dbReference type="Pfam" id="PF02050">
    <property type="entry name" value="FliJ"/>
    <property type="match status" value="1"/>
</dbReference>
<dbReference type="GO" id="GO:0044781">
    <property type="term" value="P:bacterial-type flagellum organization"/>
    <property type="evidence" value="ECO:0007669"/>
    <property type="project" value="UniProtKB-KW"/>
</dbReference>
<dbReference type="GO" id="GO:0071973">
    <property type="term" value="P:bacterial-type flagellum-dependent cell motility"/>
    <property type="evidence" value="ECO:0007669"/>
    <property type="project" value="InterPro"/>
</dbReference>
<dbReference type="GO" id="GO:0005886">
    <property type="term" value="C:plasma membrane"/>
    <property type="evidence" value="ECO:0007669"/>
    <property type="project" value="UniProtKB-SubCell"/>
</dbReference>
<keyword evidence="13" id="KW-1185">Reference proteome</keyword>
<keyword evidence="12" id="KW-0969">Cilium</keyword>
<keyword evidence="9" id="KW-0472">Membrane</keyword>
<dbReference type="InterPro" id="IPR053716">
    <property type="entry name" value="Flag_assembly_chemotaxis_eff"/>
</dbReference>
<keyword evidence="7" id="KW-1005">Bacterial flagellum biogenesis</keyword>
<evidence type="ECO:0000256" key="11">
    <source>
        <dbReference type="SAM" id="Coils"/>
    </source>
</evidence>